<feature type="signal peptide" evidence="8">
    <location>
        <begin position="1"/>
        <end position="23"/>
    </location>
</feature>
<dbReference type="CDD" id="cd01837">
    <property type="entry name" value="SGNH_plant_lipase_like"/>
    <property type="match status" value="1"/>
</dbReference>
<accession>A0A1D1YZW2</accession>
<keyword evidence="5" id="KW-0378">Hydrolase</keyword>
<keyword evidence="6" id="KW-0442">Lipid degradation</keyword>
<evidence type="ECO:0000256" key="8">
    <source>
        <dbReference type="SAM" id="SignalP"/>
    </source>
</evidence>
<dbReference type="AlphaFoldDB" id="A0A1D1YZW2"/>
<evidence type="ECO:0000313" key="9">
    <source>
        <dbReference type="EMBL" id="JAT60193.1"/>
    </source>
</evidence>
<protein>
    <submittedName>
        <fullName evidence="9">GDSL esterase/lipase At1g71691</fullName>
    </submittedName>
</protein>
<dbReference type="InterPro" id="IPR036514">
    <property type="entry name" value="SGNH_hydro_sf"/>
</dbReference>
<dbReference type="GO" id="GO:0016042">
    <property type="term" value="P:lipid catabolic process"/>
    <property type="evidence" value="ECO:0007669"/>
    <property type="project" value="UniProtKB-KW"/>
</dbReference>
<evidence type="ECO:0000256" key="6">
    <source>
        <dbReference type="ARBA" id="ARBA00022963"/>
    </source>
</evidence>
<organism evidence="9">
    <name type="scientific">Anthurium amnicola</name>
    <dbReference type="NCBI Taxonomy" id="1678845"/>
    <lineage>
        <taxon>Eukaryota</taxon>
        <taxon>Viridiplantae</taxon>
        <taxon>Streptophyta</taxon>
        <taxon>Embryophyta</taxon>
        <taxon>Tracheophyta</taxon>
        <taxon>Spermatophyta</taxon>
        <taxon>Magnoliopsida</taxon>
        <taxon>Liliopsida</taxon>
        <taxon>Araceae</taxon>
        <taxon>Pothoideae</taxon>
        <taxon>Potheae</taxon>
        <taxon>Anthurium</taxon>
    </lineage>
</organism>
<evidence type="ECO:0000256" key="2">
    <source>
        <dbReference type="ARBA" id="ARBA00008668"/>
    </source>
</evidence>
<dbReference type="GO" id="GO:0005576">
    <property type="term" value="C:extracellular region"/>
    <property type="evidence" value="ECO:0007669"/>
    <property type="project" value="UniProtKB-SubCell"/>
</dbReference>
<evidence type="ECO:0000256" key="3">
    <source>
        <dbReference type="ARBA" id="ARBA00022525"/>
    </source>
</evidence>
<dbReference type="EMBL" id="GDJX01007743">
    <property type="protein sequence ID" value="JAT60193.1"/>
    <property type="molecule type" value="Transcribed_RNA"/>
</dbReference>
<keyword evidence="3" id="KW-0964">Secreted</keyword>
<dbReference type="GO" id="GO:0016788">
    <property type="term" value="F:hydrolase activity, acting on ester bonds"/>
    <property type="evidence" value="ECO:0007669"/>
    <property type="project" value="InterPro"/>
</dbReference>
<comment type="subcellular location">
    <subcellularLocation>
        <location evidence="1">Secreted</location>
    </subcellularLocation>
</comment>
<sequence length="366" mass="40569">MAPMCFSLASLLLLIIITEPSTAAPEAQVVVPAMFVFGDSLIDPGNNNRLVSLARADYAPNGIDFPAGVTGRFCNGGTVADHLGELLDLPLIPPFNSPTTKGSQILYGVNYASAAAGILNDTGKLYGDLFSMDKQIQNFEKTLQDLNLQMGGREAGEFLRRSLFFVAMGSNDYLNNYLHSASGRSREYTPRAYTQLLIQRYSRQLKTLYKLGGRKFLIGGLGPLGCMPRQIRKYSHKKLNSCIHGSNQLALLFNRNLKMMLQDLNVNLSASHFLLWDTYSTSMEVINNFSQYGFRNPLTPCCGGGWSKGRLLCLPLLPLECRNRSEFVFWDPYHPTDAFNAIAAKRAFEGSLQTANPTNVQELIRL</sequence>
<dbReference type="InterPro" id="IPR051238">
    <property type="entry name" value="GDSL_esterase/lipase"/>
</dbReference>
<comment type="similarity">
    <text evidence="2">Belongs to the 'GDSL' lipolytic enzyme family.</text>
</comment>
<evidence type="ECO:0000256" key="5">
    <source>
        <dbReference type="ARBA" id="ARBA00022801"/>
    </source>
</evidence>
<name>A0A1D1YZW2_9ARAE</name>
<keyword evidence="4 8" id="KW-0732">Signal</keyword>
<dbReference type="InterPro" id="IPR001087">
    <property type="entry name" value="GDSL"/>
</dbReference>
<gene>
    <name evidence="9" type="primary">At1g71691_4</name>
    <name evidence="9" type="ORF">g.76050</name>
</gene>
<dbReference type="PANTHER" id="PTHR45650:SF8">
    <property type="entry name" value="GDSL ESTERASE_LIPASE"/>
    <property type="match status" value="1"/>
</dbReference>
<evidence type="ECO:0000256" key="1">
    <source>
        <dbReference type="ARBA" id="ARBA00004613"/>
    </source>
</evidence>
<reference evidence="9" key="1">
    <citation type="submission" date="2015-07" db="EMBL/GenBank/DDBJ databases">
        <title>Transcriptome Assembly of Anthurium amnicola.</title>
        <authorList>
            <person name="Suzuki J."/>
        </authorList>
    </citation>
    <scope>NUCLEOTIDE SEQUENCE</scope>
</reference>
<proteinExistence type="inferred from homology"/>
<dbReference type="PANTHER" id="PTHR45650">
    <property type="entry name" value="GDSL-LIKE LIPASE/ACYLHYDROLASE-RELATED"/>
    <property type="match status" value="1"/>
</dbReference>
<dbReference type="Pfam" id="PF00657">
    <property type="entry name" value="Lipase_GDSL"/>
    <property type="match status" value="1"/>
</dbReference>
<feature type="chain" id="PRO_5008900602" evidence="8">
    <location>
        <begin position="24"/>
        <end position="366"/>
    </location>
</feature>
<dbReference type="Gene3D" id="3.40.50.1110">
    <property type="entry name" value="SGNH hydrolase"/>
    <property type="match status" value="1"/>
</dbReference>
<dbReference type="InterPro" id="IPR035669">
    <property type="entry name" value="SGNH_plant_lipase-like"/>
</dbReference>
<keyword evidence="7" id="KW-0443">Lipid metabolism</keyword>
<evidence type="ECO:0000256" key="4">
    <source>
        <dbReference type="ARBA" id="ARBA00022729"/>
    </source>
</evidence>
<evidence type="ECO:0000256" key="7">
    <source>
        <dbReference type="ARBA" id="ARBA00023098"/>
    </source>
</evidence>